<comment type="caution">
    <text evidence="1">The sequence shown here is derived from an EMBL/GenBank/DDBJ whole genome shotgun (WGS) entry which is preliminary data.</text>
</comment>
<evidence type="ECO:0000313" key="2">
    <source>
        <dbReference type="Proteomes" id="UP000789525"/>
    </source>
</evidence>
<keyword evidence="2" id="KW-1185">Reference proteome</keyword>
<dbReference type="EMBL" id="CAJVPT010000101">
    <property type="protein sequence ID" value="CAG8438851.1"/>
    <property type="molecule type" value="Genomic_DNA"/>
</dbReference>
<sequence length="1423" mass="155990">MNIHDYIVSENLPGNLSLSTSDSVYGLDPLYNPYGTIAAIPLNATPNFDNSSNYGYGDVADASIATASSGNSPISNPEDVLRDHQRINDSVDSTDEQQVNTQKDPSSGLSYDPLAGLAAAAAMVSCGGDKNLAQSTVSDPMSGDTDIRRNHHRRPSHLMPLNISSQPSMYDLRFAESLSSSPSSVAMPATPVFFEQTFLDGVTNTTMTEGYAYINPGISTDQLLERATISRSPSFDSMSTTPQHGSVFSSEKIIENPPTIIPTAINITQTYASQQNFAPMLTQTPSTIDFAESDYFSSKQLQRQQQQRRRRSSSTSNPPNIKAEPCTPALSPPESPNDTASSASSSPPSPSPPHTPTYMRRMSISPTIMEEEEDMLTSSSSVNNSNNMPLVTSGFVSDMSSTVNPRLTQSAPPNIMSSNNPSTMGEKTVMVFTSKVAQKSYGTEKRFLCPPPATLILGSSWWSPSPHNLNHSTSSTTYSPPKISVGISGEQNHQHGILELINPSGNPLDPNSCSEMAFSGKCVSKHLYINDADEKRKRVEVLVNIQSPLGHDFGTFASKPIKVISKPSKKRQSVKNMELSMQNANQTFGPWNYGNGHMSSNPNEQPQPCFVARTGSWDPFTIWIVDPHYVKGKDDHSSQTINHTFPRPPPSALKTVNGSPVPIHYNQQVVLQCMTTGMTSPTMVIRKVDKGSMVIGGGIVEELSGFGEAEEGDPVSQLHKVAFQIKDTNASSSPSTSPTFQPANRQHPPGPGTYLACLGDIVGMQRANEGRKIIAQPSSLPINAFLGMKTNPSSLSEIPAVVAAAWASDAIDFPVNVSSLSESAVVSTEGGKVIRKRRVSSSVVVRPTSQSSKAALAKNRRRVNSLSGVASEVDLAKFAANSRNSVGHRNHDNAGALWTEDVTDAAVWTIVGTDCATYTFYSPQNVVTNPSHHVSSLLPSTPSTPVTPLPIVSSIQPSSPGSNSATPNTITISGENFTRDLIVWFDDIPSPKTEFRSKECLVCCLPEELMYEMEHQHNIKRDISLQGRHLQLLPNGRVGVTGRLILLSRGDGVVFKTGKQKYDQYIPTMKKRVKMYEGSKISLAQTYIWCLSDKSKRTIMEAVVIPSEIWYELAQIATNIKGLEITDHNKPNEGLPSFIRAQKHLEKVKIELKGHPKWSPLIYRAVKTKASSLTHLAIIDSLDFINNSQFSLNWIAECVKLQEFKLHTPNSFDENSLEIISSVSFPSLTRLDLFSLILSKDHVKLICNAAGQLKSLGLLWRSCGDESAIIYHMLFKTIKSTCGNLLEIELTIPNTKISLIPPLLEGLNNLEIAKFSQFCPTQQERALVEIDISKLLATLGSVLPVNLRKLWFKANWIFSFECFSSFLDDAESRLMKKPLYFLFGTKFPGNCHFKLYQLYVKRGLLDGESFVENGLKWKKFKVF</sequence>
<organism evidence="1 2">
    <name type="scientific">Acaulospora colombiana</name>
    <dbReference type="NCBI Taxonomy" id="27376"/>
    <lineage>
        <taxon>Eukaryota</taxon>
        <taxon>Fungi</taxon>
        <taxon>Fungi incertae sedis</taxon>
        <taxon>Mucoromycota</taxon>
        <taxon>Glomeromycotina</taxon>
        <taxon>Glomeromycetes</taxon>
        <taxon>Diversisporales</taxon>
        <taxon>Acaulosporaceae</taxon>
        <taxon>Acaulospora</taxon>
    </lineage>
</organism>
<name>A0ACA9JVW9_9GLOM</name>
<evidence type="ECO:0000313" key="1">
    <source>
        <dbReference type="EMBL" id="CAG8438851.1"/>
    </source>
</evidence>
<dbReference type="Proteomes" id="UP000789525">
    <property type="component" value="Unassembled WGS sequence"/>
</dbReference>
<accession>A0ACA9JVW9</accession>
<reference evidence="1" key="1">
    <citation type="submission" date="2021-06" db="EMBL/GenBank/DDBJ databases">
        <authorList>
            <person name="Kallberg Y."/>
            <person name="Tangrot J."/>
            <person name="Rosling A."/>
        </authorList>
    </citation>
    <scope>NUCLEOTIDE SEQUENCE</scope>
    <source>
        <strain evidence="1">CL356</strain>
    </source>
</reference>
<protein>
    <submittedName>
        <fullName evidence="1">6430_t:CDS:1</fullName>
    </submittedName>
</protein>
<gene>
    <name evidence="1" type="ORF">ACOLOM_LOCUS99</name>
</gene>
<proteinExistence type="predicted"/>